<dbReference type="InterPro" id="IPR050319">
    <property type="entry name" value="ABC_transp_ATP-bind"/>
</dbReference>
<evidence type="ECO:0000313" key="7">
    <source>
        <dbReference type="Proteomes" id="UP000198634"/>
    </source>
</evidence>
<dbReference type="PANTHER" id="PTHR43776">
    <property type="entry name" value="TRANSPORT ATP-BINDING PROTEIN"/>
    <property type="match status" value="1"/>
</dbReference>
<evidence type="ECO:0000256" key="3">
    <source>
        <dbReference type="ARBA" id="ARBA00022741"/>
    </source>
</evidence>
<dbReference type="GO" id="GO:0016887">
    <property type="term" value="F:ATP hydrolysis activity"/>
    <property type="evidence" value="ECO:0007669"/>
    <property type="project" value="InterPro"/>
</dbReference>
<dbReference type="GO" id="GO:0055085">
    <property type="term" value="P:transmembrane transport"/>
    <property type="evidence" value="ECO:0007669"/>
    <property type="project" value="UniProtKB-ARBA"/>
</dbReference>
<feature type="domain" description="ABC transporter" evidence="5">
    <location>
        <begin position="6"/>
        <end position="249"/>
    </location>
</feature>
<dbReference type="Pfam" id="PF00005">
    <property type="entry name" value="ABC_tran"/>
    <property type="match status" value="1"/>
</dbReference>
<dbReference type="AlphaFoldDB" id="A0A1H9JWQ8"/>
<dbReference type="Gene3D" id="3.40.50.300">
    <property type="entry name" value="P-loop containing nucleotide triphosphate hydrolases"/>
    <property type="match status" value="1"/>
</dbReference>
<dbReference type="CDD" id="cd03257">
    <property type="entry name" value="ABC_NikE_OppD_transporters"/>
    <property type="match status" value="1"/>
</dbReference>
<keyword evidence="2" id="KW-0813">Transport</keyword>
<dbReference type="GO" id="GO:0005524">
    <property type="term" value="F:ATP binding"/>
    <property type="evidence" value="ECO:0007669"/>
    <property type="project" value="UniProtKB-KW"/>
</dbReference>
<protein>
    <submittedName>
        <fullName evidence="6">Oligopeptide transport system ATP-binding protein</fullName>
    </submittedName>
</protein>
<dbReference type="SUPFAM" id="SSF52540">
    <property type="entry name" value="P-loop containing nucleoside triphosphate hydrolases"/>
    <property type="match status" value="1"/>
</dbReference>
<evidence type="ECO:0000256" key="1">
    <source>
        <dbReference type="ARBA" id="ARBA00005417"/>
    </source>
</evidence>
<comment type="similarity">
    <text evidence="1">Belongs to the ABC transporter superfamily.</text>
</comment>
<keyword evidence="4 6" id="KW-0067">ATP-binding</keyword>
<dbReference type="PROSITE" id="PS00211">
    <property type="entry name" value="ABC_TRANSPORTER_1"/>
    <property type="match status" value="1"/>
</dbReference>
<evidence type="ECO:0000256" key="4">
    <source>
        <dbReference type="ARBA" id="ARBA00022840"/>
    </source>
</evidence>
<dbReference type="InterPro" id="IPR027417">
    <property type="entry name" value="P-loop_NTPase"/>
</dbReference>
<dbReference type="Proteomes" id="UP000198634">
    <property type="component" value="Unassembled WGS sequence"/>
</dbReference>
<dbReference type="InterPro" id="IPR003439">
    <property type="entry name" value="ABC_transporter-like_ATP-bd"/>
</dbReference>
<evidence type="ECO:0000256" key="2">
    <source>
        <dbReference type="ARBA" id="ARBA00022448"/>
    </source>
</evidence>
<dbReference type="PROSITE" id="PS50893">
    <property type="entry name" value="ABC_TRANSPORTER_2"/>
    <property type="match status" value="1"/>
</dbReference>
<name>A0A1H9JWQ8_9RHOB</name>
<sequence length="277" mass="29921">MSRDVLSFNEVSVAFARPGGPATRALDTVSVALRKGEVLGIVGESGSGKTTLAKAAVGLVTPSSGAISLDGQPLSFAGRAGKHLRRRLQYVLQDSLGSLDPRQRVLAQVAEPLIIHDIGQPAERNDMARELLVRMGIGEHLVRRYPRALSGGQRQRVALARALILEPEILICDESVSALDVSVQAQILNLLIELQRERALSILFISHDLSVIHHVSDRVAVMRHGKIVELDETERLYAAPRQAYTKQLIAALPVFALDRARPKPATRPAVGVPVCAG</sequence>
<accession>A0A1H9JWQ8</accession>
<reference evidence="6 7" key="1">
    <citation type="submission" date="2016-10" db="EMBL/GenBank/DDBJ databases">
        <authorList>
            <person name="de Groot N.N."/>
        </authorList>
    </citation>
    <scope>NUCLEOTIDE SEQUENCE [LARGE SCALE GENOMIC DNA]</scope>
    <source>
        <strain evidence="6 7">DSM 22007</strain>
    </source>
</reference>
<gene>
    <name evidence="6" type="ORF">SAMN04488092_11662</name>
</gene>
<proteinExistence type="inferred from homology"/>
<dbReference type="RefSeq" id="WP_090271007.1">
    <property type="nucleotide sequence ID" value="NZ_FOEP01000016.1"/>
</dbReference>
<dbReference type="STRING" id="657014.SAMN04488092_11662"/>
<evidence type="ECO:0000313" key="6">
    <source>
        <dbReference type="EMBL" id="SEQ91173.1"/>
    </source>
</evidence>
<dbReference type="InterPro" id="IPR003593">
    <property type="entry name" value="AAA+_ATPase"/>
</dbReference>
<organism evidence="6 7">
    <name type="scientific">Thalassovita taeanensis</name>
    <dbReference type="NCBI Taxonomy" id="657014"/>
    <lineage>
        <taxon>Bacteria</taxon>
        <taxon>Pseudomonadati</taxon>
        <taxon>Pseudomonadota</taxon>
        <taxon>Alphaproteobacteria</taxon>
        <taxon>Rhodobacterales</taxon>
        <taxon>Roseobacteraceae</taxon>
        <taxon>Thalassovita</taxon>
    </lineage>
</organism>
<dbReference type="EMBL" id="FOEP01000016">
    <property type="protein sequence ID" value="SEQ91173.1"/>
    <property type="molecule type" value="Genomic_DNA"/>
</dbReference>
<dbReference type="SMART" id="SM00382">
    <property type="entry name" value="AAA"/>
    <property type="match status" value="1"/>
</dbReference>
<dbReference type="PANTHER" id="PTHR43776:SF7">
    <property type="entry name" value="D,D-DIPEPTIDE TRANSPORT ATP-BINDING PROTEIN DDPF-RELATED"/>
    <property type="match status" value="1"/>
</dbReference>
<keyword evidence="3" id="KW-0547">Nucleotide-binding</keyword>
<keyword evidence="7" id="KW-1185">Reference proteome</keyword>
<dbReference type="InterPro" id="IPR017871">
    <property type="entry name" value="ABC_transporter-like_CS"/>
</dbReference>
<evidence type="ECO:0000259" key="5">
    <source>
        <dbReference type="PROSITE" id="PS50893"/>
    </source>
</evidence>
<dbReference type="OrthoDB" id="9802264at2"/>